<feature type="region of interest" description="Disordered" evidence="1">
    <location>
        <begin position="477"/>
        <end position="497"/>
    </location>
</feature>
<dbReference type="PROSITE" id="PS51257">
    <property type="entry name" value="PROKAR_LIPOPROTEIN"/>
    <property type="match status" value="1"/>
</dbReference>
<accession>A0A5C6BYM6</accession>
<keyword evidence="2" id="KW-1133">Transmembrane helix</keyword>
<dbReference type="Gene3D" id="3.40.50.880">
    <property type="match status" value="1"/>
</dbReference>
<dbReference type="SUPFAM" id="SSF52317">
    <property type="entry name" value="Class I glutamine amidotransferase-like"/>
    <property type="match status" value="1"/>
</dbReference>
<evidence type="ECO:0000313" key="3">
    <source>
        <dbReference type="EMBL" id="TWU16787.1"/>
    </source>
</evidence>
<dbReference type="AlphaFoldDB" id="A0A5C6BYM6"/>
<dbReference type="RefSeq" id="WP_146408350.1">
    <property type="nucleotide sequence ID" value="NZ_SJPU01000002.1"/>
</dbReference>
<sequence length="849" mass="92380">MVASLGRAWWWFLLCLPLVVGCDGCRLTSEPDEAAPQSETQQPPFTSRAADAYPASRPDMQTSESPNGSVKPGHWTSARLSIRSNLDDRRGVVQTRSEVGESPNGLLDDGSLDALEPELTSSFFVRRPAVLPKGQMRRLETRFLAPRREGQMFENVIMDGQFLGRDSTARFDLRPARFAVMLPQTYFLVILTNRPERFTRWQTSNWVRAVHGADSFKRPPQNYRIVIPPTQGVLPLAETALDWTSTAVLLWDDLPASSLTPGQRTAILDWLNFGGLIVVNGPAGVDSLTDADFQDLLPVIPGGAAELLAGDAQDFIRSHSVVADPSTARVIEDLQGNSSFVAAAGQQRPDALEIGDGGLLLERRVGRGRLVQSRIDLMSPWLMPWKSYDSFVNSAILARPPRVFRREQVAADATPSAATPLSPETPLVSPDDATVLGSDITPSPSVRQSFVGFHTDVTSPAINTGLRLFSRDAKMRVPRNDDTASETPKSESTADADAPFAAWKSDDVWPHPVSGLGAWTNESDLLTWGQNQLRQEIGVTIPKSSLVFRSLLIYLVILIPLNYTVFRLLGQLEWAWLAVVPLSIAGAFWVAHAAQLDVGFARSRNEVAMLELPVNYSRGHLTRVVGLYNSLASRYRIDFNSPDAAIEVIRRRGQDEQDASLFGTVDADFELGFEAGPSMNNIGVGSNSYGVVHAEQIIDVAGPVHLQTTAQDAPRRSIDGASIVNDSSLELLDAFVIERDAAGEARMATLGTIGSGARKSIRMQAVGRVVVPRDLPMGMTDAMNQLLAHDAIPPGSARLVARLDQAIGGMKISPDCKQVRAQTLVLAHLAHPQRAPAMSDENLVGDALP</sequence>
<dbReference type="OrthoDB" id="222878at2"/>
<feature type="compositionally biased region" description="Polar residues" evidence="1">
    <location>
        <begin position="59"/>
        <end position="68"/>
    </location>
</feature>
<evidence type="ECO:0000256" key="2">
    <source>
        <dbReference type="SAM" id="Phobius"/>
    </source>
</evidence>
<dbReference type="InterPro" id="IPR029062">
    <property type="entry name" value="Class_I_gatase-like"/>
</dbReference>
<reference evidence="3 4" key="1">
    <citation type="journal article" date="2020" name="Antonie Van Leeuwenhoek">
        <title>Rhodopirellula heiligendammensis sp. nov., Rhodopirellula pilleata sp. nov., and Rhodopirellula solitaria sp. nov. isolated from natural or artificial marine surfaces in Northern Germany and California, USA, and emended description of the genus Rhodopirellula.</title>
        <authorList>
            <person name="Kallscheuer N."/>
            <person name="Wiegand S."/>
            <person name="Jogler M."/>
            <person name="Boedeker C."/>
            <person name="Peeters S.H."/>
            <person name="Rast P."/>
            <person name="Heuer A."/>
            <person name="Jetten M.S.M."/>
            <person name="Rohde M."/>
            <person name="Jogler C."/>
        </authorList>
    </citation>
    <scope>NUCLEOTIDE SEQUENCE [LARGE SCALE GENOMIC DNA]</scope>
    <source>
        <strain evidence="3 4">Poly21</strain>
    </source>
</reference>
<evidence type="ECO:0000256" key="1">
    <source>
        <dbReference type="SAM" id="MobiDB-lite"/>
    </source>
</evidence>
<name>A0A5C6BYM6_9BACT</name>
<evidence type="ECO:0000313" key="4">
    <source>
        <dbReference type="Proteomes" id="UP000319908"/>
    </source>
</evidence>
<feature type="transmembrane region" description="Helical" evidence="2">
    <location>
        <begin position="574"/>
        <end position="594"/>
    </location>
</feature>
<feature type="region of interest" description="Disordered" evidence="1">
    <location>
        <begin position="30"/>
        <end position="76"/>
    </location>
</feature>
<feature type="region of interest" description="Disordered" evidence="1">
    <location>
        <begin position="91"/>
        <end position="111"/>
    </location>
</feature>
<proteinExistence type="predicted"/>
<comment type="caution">
    <text evidence="3">The sequence shown here is derived from an EMBL/GenBank/DDBJ whole genome shotgun (WGS) entry which is preliminary data.</text>
</comment>
<feature type="region of interest" description="Disordered" evidence="1">
    <location>
        <begin position="409"/>
        <end position="435"/>
    </location>
</feature>
<dbReference type="EMBL" id="SJPU01000002">
    <property type="protein sequence ID" value="TWU16787.1"/>
    <property type="molecule type" value="Genomic_DNA"/>
</dbReference>
<gene>
    <name evidence="3" type="ORF">Poly21_39940</name>
</gene>
<keyword evidence="4" id="KW-1185">Reference proteome</keyword>
<keyword evidence="2" id="KW-0472">Membrane</keyword>
<protein>
    <submittedName>
        <fullName evidence="3">Uncharacterized protein</fullName>
    </submittedName>
</protein>
<feature type="transmembrane region" description="Helical" evidence="2">
    <location>
        <begin position="546"/>
        <end position="565"/>
    </location>
</feature>
<dbReference type="Proteomes" id="UP000319908">
    <property type="component" value="Unassembled WGS sequence"/>
</dbReference>
<organism evidence="3 4">
    <name type="scientific">Allorhodopirellula heiligendammensis</name>
    <dbReference type="NCBI Taxonomy" id="2714739"/>
    <lineage>
        <taxon>Bacteria</taxon>
        <taxon>Pseudomonadati</taxon>
        <taxon>Planctomycetota</taxon>
        <taxon>Planctomycetia</taxon>
        <taxon>Pirellulales</taxon>
        <taxon>Pirellulaceae</taxon>
        <taxon>Allorhodopirellula</taxon>
    </lineage>
</organism>
<keyword evidence="2" id="KW-0812">Transmembrane</keyword>